<keyword evidence="6" id="KW-0472">Membrane</keyword>
<dbReference type="PANTHER" id="PTHR30026">
    <property type="entry name" value="OUTER MEMBRANE PROTEIN TOLC"/>
    <property type="match status" value="1"/>
</dbReference>
<dbReference type="Pfam" id="PF02321">
    <property type="entry name" value="OEP"/>
    <property type="match status" value="2"/>
</dbReference>
<evidence type="ECO:0000256" key="1">
    <source>
        <dbReference type="ARBA" id="ARBA00004442"/>
    </source>
</evidence>
<protein>
    <submittedName>
        <fullName evidence="8">Outer membrane protein</fullName>
    </submittedName>
</protein>
<dbReference type="NCBIfam" id="TIGR01844">
    <property type="entry name" value="type_I_sec_TolC"/>
    <property type="match status" value="1"/>
</dbReference>
<comment type="similarity">
    <text evidence="2">Belongs to the outer membrane factor (OMF) (TC 1.B.17) family.</text>
</comment>
<dbReference type="GO" id="GO:0015288">
    <property type="term" value="F:porin activity"/>
    <property type="evidence" value="ECO:0007669"/>
    <property type="project" value="TreeGrafter"/>
</dbReference>
<comment type="subcellular location">
    <subcellularLocation>
        <location evidence="1">Cell outer membrane</location>
    </subcellularLocation>
</comment>
<accession>E7C1I6</accession>
<evidence type="ECO:0000256" key="2">
    <source>
        <dbReference type="ARBA" id="ARBA00007613"/>
    </source>
</evidence>
<dbReference type="InterPro" id="IPR051906">
    <property type="entry name" value="TolC-like"/>
</dbReference>
<organism evidence="8">
    <name type="scientific">uncultured gamma proteobacterium HF0010_09F21</name>
    <dbReference type="NCBI Taxonomy" id="723560"/>
    <lineage>
        <taxon>Bacteria</taxon>
        <taxon>Pseudomonadati</taxon>
        <taxon>Pseudomonadota</taxon>
        <taxon>Gammaproteobacteria</taxon>
        <taxon>environmental samples</taxon>
    </lineage>
</organism>
<keyword evidence="3" id="KW-0813">Transport</keyword>
<dbReference type="GO" id="GO:0015562">
    <property type="term" value="F:efflux transmembrane transporter activity"/>
    <property type="evidence" value="ECO:0007669"/>
    <property type="project" value="InterPro"/>
</dbReference>
<dbReference type="EMBL" id="GU567950">
    <property type="protein sequence ID" value="ADI21317.1"/>
    <property type="molecule type" value="Genomic_DNA"/>
</dbReference>
<dbReference type="GO" id="GO:1990281">
    <property type="term" value="C:efflux pump complex"/>
    <property type="evidence" value="ECO:0007669"/>
    <property type="project" value="TreeGrafter"/>
</dbReference>
<dbReference type="AlphaFoldDB" id="E7C1I6"/>
<sequence length="440" mass="50646">MKKLFLTLIFISTVFTADDLLSIYNEALERDPEFNSKKADLKISKEFRNQSISALLPRLNLSASTNWNEYYQERILQNDYNTFSYNLNFNQPLFRLDSWFTSRQAQKNYRAAESQFAYQQQNLMIRVTRAYFNVLSARSLFKTRGANERTLENQFEEINDKFEAGAASKIELAEAKAALNRAISDRVLAEGNVDIAFEELNAIVGREVKLISPLKDDFKSVVNLEGVSDEVEKGIENNFLISEAESRLEAAESKTRARTSNFLPKIDLNANANRRTSKQYTFDGVDSDLDLPFFIPEETENRSFSVQFSMPLFTSGFNSSQRRQAMLEEVRTEEQLLLIQRNVTQRIRSLYTSLKTGQLNIESLEASYESSEDALEATRLGYELKARNLVDLLRAERNFFDAQNRLSQAKYDFIIRSLEFKQATGSLKPQDIIDVNNFLD</sequence>
<evidence type="ECO:0000256" key="3">
    <source>
        <dbReference type="ARBA" id="ARBA00022448"/>
    </source>
</evidence>
<dbReference type="InterPro" id="IPR010130">
    <property type="entry name" value="T1SS_OMP_TolC"/>
</dbReference>
<evidence type="ECO:0000313" key="8">
    <source>
        <dbReference type="EMBL" id="ADI21317.1"/>
    </source>
</evidence>
<evidence type="ECO:0000256" key="7">
    <source>
        <dbReference type="ARBA" id="ARBA00023237"/>
    </source>
</evidence>
<evidence type="ECO:0000256" key="5">
    <source>
        <dbReference type="ARBA" id="ARBA00022692"/>
    </source>
</evidence>
<dbReference type="InterPro" id="IPR003423">
    <property type="entry name" value="OMP_efflux"/>
</dbReference>
<keyword evidence="5" id="KW-0812">Transmembrane</keyword>
<dbReference type="PANTHER" id="PTHR30026:SF20">
    <property type="entry name" value="OUTER MEMBRANE PROTEIN TOLC"/>
    <property type="match status" value="1"/>
</dbReference>
<dbReference type="GO" id="GO:0009279">
    <property type="term" value="C:cell outer membrane"/>
    <property type="evidence" value="ECO:0007669"/>
    <property type="project" value="UniProtKB-SubCell"/>
</dbReference>
<evidence type="ECO:0000256" key="4">
    <source>
        <dbReference type="ARBA" id="ARBA00022452"/>
    </source>
</evidence>
<reference evidence="8" key="1">
    <citation type="submission" date="2010-01" db="EMBL/GenBank/DDBJ databases">
        <title>Genome fragments of uncultured bacteria from the North Pacific subtropical Gyre.</title>
        <authorList>
            <person name="Pham V.D."/>
            <person name="Delong E.F."/>
        </authorList>
    </citation>
    <scope>NUCLEOTIDE SEQUENCE</scope>
</reference>
<keyword evidence="7" id="KW-0998">Cell outer membrane</keyword>
<evidence type="ECO:0000256" key="6">
    <source>
        <dbReference type="ARBA" id="ARBA00023136"/>
    </source>
</evidence>
<dbReference type="SUPFAM" id="SSF56954">
    <property type="entry name" value="Outer membrane efflux proteins (OEP)"/>
    <property type="match status" value="1"/>
</dbReference>
<proteinExistence type="inferred from homology"/>
<name>E7C1I6_9GAMM</name>
<keyword evidence="4" id="KW-1134">Transmembrane beta strand</keyword>
<dbReference type="Gene3D" id="1.20.1600.10">
    <property type="entry name" value="Outer membrane efflux proteins (OEP)"/>
    <property type="match status" value="1"/>
</dbReference>